<reference evidence="2" key="1">
    <citation type="journal article" date="2018" name="DNA Res.">
        <title>Multiple hybrid de novo genome assembly of finger millet, an orphan allotetraploid crop.</title>
        <authorList>
            <person name="Hatakeyama M."/>
            <person name="Aluri S."/>
            <person name="Balachadran M.T."/>
            <person name="Sivarajan S.R."/>
            <person name="Patrignani A."/>
            <person name="Gruter S."/>
            <person name="Poveda L."/>
            <person name="Shimizu-Inatsugi R."/>
            <person name="Baeten J."/>
            <person name="Francoijs K.J."/>
            <person name="Nataraja K.N."/>
            <person name="Reddy Y.A.N."/>
            <person name="Phadnis S."/>
            <person name="Ravikumar R.L."/>
            <person name="Schlapbach R."/>
            <person name="Sreeman S.M."/>
            <person name="Shimizu K.K."/>
        </authorList>
    </citation>
    <scope>NUCLEOTIDE SEQUENCE</scope>
</reference>
<reference evidence="2" key="2">
    <citation type="submission" date="2021-12" db="EMBL/GenBank/DDBJ databases">
        <title>Resequencing data analysis of finger millet.</title>
        <authorList>
            <person name="Hatakeyama M."/>
            <person name="Aluri S."/>
            <person name="Balachadran M.T."/>
            <person name="Sivarajan S.R."/>
            <person name="Poveda L."/>
            <person name="Shimizu-Inatsugi R."/>
            <person name="Schlapbach R."/>
            <person name="Sreeman S.M."/>
            <person name="Shimizu K.K."/>
        </authorList>
    </citation>
    <scope>NUCLEOTIDE SEQUENCE</scope>
</reference>
<dbReference type="AlphaFoldDB" id="A0AAV5D358"/>
<sequence length="168" mass="17576">MGSSSSKESVRGSPWVSGDAAGWRSETGRTRSIRGGSMRKGEGGFAWSLKTPRRGHGRQRAPGSDGGAVVARSSSDDGSRGEGGESARERGSECGSDSAAVGKRDLPDGKLNPWWSSVEASVDKAARKGLNSLIILGSWTLWKHRNDCVFNGASPNLSTALAMAGKEI</sequence>
<comment type="caution">
    <text evidence="2">The sequence shown here is derived from an EMBL/GenBank/DDBJ whole genome shotgun (WGS) entry which is preliminary data.</text>
</comment>
<evidence type="ECO:0000313" key="3">
    <source>
        <dbReference type="Proteomes" id="UP001054889"/>
    </source>
</evidence>
<dbReference type="Proteomes" id="UP001054889">
    <property type="component" value="Unassembled WGS sequence"/>
</dbReference>
<feature type="compositionally biased region" description="Basic and acidic residues" evidence="1">
    <location>
        <begin position="74"/>
        <end position="92"/>
    </location>
</feature>
<keyword evidence="3" id="KW-1185">Reference proteome</keyword>
<dbReference type="EMBL" id="BQKI01000011">
    <property type="protein sequence ID" value="GJN04465.1"/>
    <property type="molecule type" value="Genomic_DNA"/>
</dbReference>
<gene>
    <name evidence="2" type="primary">ga22015</name>
    <name evidence="2" type="ORF">PR202_ga22015</name>
</gene>
<evidence type="ECO:0000256" key="1">
    <source>
        <dbReference type="SAM" id="MobiDB-lite"/>
    </source>
</evidence>
<name>A0AAV5D358_ELECO</name>
<organism evidence="2 3">
    <name type="scientific">Eleusine coracana subsp. coracana</name>
    <dbReference type="NCBI Taxonomy" id="191504"/>
    <lineage>
        <taxon>Eukaryota</taxon>
        <taxon>Viridiplantae</taxon>
        <taxon>Streptophyta</taxon>
        <taxon>Embryophyta</taxon>
        <taxon>Tracheophyta</taxon>
        <taxon>Spermatophyta</taxon>
        <taxon>Magnoliopsida</taxon>
        <taxon>Liliopsida</taxon>
        <taxon>Poales</taxon>
        <taxon>Poaceae</taxon>
        <taxon>PACMAD clade</taxon>
        <taxon>Chloridoideae</taxon>
        <taxon>Cynodonteae</taxon>
        <taxon>Eleusininae</taxon>
        <taxon>Eleusine</taxon>
    </lineage>
</organism>
<feature type="region of interest" description="Disordered" evidence="1">
    <location>
        <begin position="1"/>
        <end position="109"/>
    </location>
</feature>
<feature type="compositionally biased region" description="Low complexity" evidence="1">
    <location>
        <begin position="1"/>
        <end position="13"/>
    </location>
</feature>
<evidence type="ECO:0000313" key="2">
    <source>
        <dbReference type="EMBL" id="GJN04465.1"/>
    </source>
</evidence>
<protein>
    <submittedName>
        <fullName evidence="2">Uncharacterized protein</fullName>
    </submittedName>
</protein>
<accession>A0AAV5D358</accession>
<proteinExistence type="predicted"/>